<organism evidence="1 2">
    <name type="scientific">Pseudovirgaria hyperparasitica</name>
    <dbReference type="NCBI Taxonomy" id="470096"/>
    <lineage>
        <taxon>Eukaryota</taxon>
        <taxon>Fungi</taxon>
        <taxon>Dikarya</taxon>
        <taxon>Ascomycota</taxon>
        <taxon>Pezizomycotina</taxon>
        <taxon>Dothideomycetes</taxon>
        <taxon>Dothideomycetes incertae sedis</taxon>
        <taxon>Acrospermales</taxon>
        <taxon>Acrospermaceae</taxon>
        <taxon>Pseudovirgaria</taxon>
    </lineage>
</organism>
<gene>
    <name evidence="1" type="ORF">EJ05DRAFT_360164</name>
</gene>
<reference evidence="1" key="1">
    <citation type="journal article" date="2020" name="Stud. Mycol.">
        <title>101 Dothideomycetes genomes: a test case for predicting lifestyles and emergence of pathogens.</title>
        <authorList>
            <person name="Haridas S."/>
            <person name="Albert R."/>
            <person name="Binder M."/>
            <person name="Bloem J."/>
            <person name="Labutti K."/>
            <person name="Salamov A."/>
            <person name="Andreopoulos B."/>
            <person name="Baker S."/>
            <person name="Barry K."/>
            <person name="Bills G."/>
            <person name="Bluhm B."/>
            <person name="Cannon C."/>
            <person name="Castanera R."/>
            <person name="Culley D."/>
            <person name="Daum C."/>
            <person name="Ezra D."/>
            <person name="Gonzalez J."/>
            <person name="Henrissat B."/>
            <person name="Kuo A."/>
            <person name="Liang C."/>
            <person name="Lipzen A."/>
            <person name="Lutzoni F."/>
            <person name="Magnuson J."/>
            <person name="Mondo S."/>
            <person name="Nolan M."/>
            <person name="Ohm R."/>
            <person name="Pangilinan J."/>
            <person name="Park H.-J."/>
            <person name="Ramirez L."/>
            <person name="Alfaro M."/>
            <person name="Sun H."/>
            <person name="Tritt A."/>
            <person name="Yoshinaga Y."/>
            <person name="Zwiers L.-H."/>
            <person name="Turgeon B."/>
            <person name="Goodwin S."/>
            <person name="Spatafora J."/>
            <person name="Crous P."/>
            <person name="Grigoriev I."/>
        </authorList>
    </citation>
    <scope>NUCLEOTIDE SEQUENCE</scope>
    <source>
        <strain evidence="1">CBS 121739</strain>
    </source>
</reference>
<dbReference type="EMBL" id="ML996571">
    <property type="protein sequence ID" value="KAF2758637.1"/>
    <property type="molecule type" value="Genomic_DNA"/>
</dbReference>
<dbReference type="Proteomes" id="UP000799437">
    <property type="component" value="Unassembled WGS sequence"/>
</dbReference>
<evidence type="ECO:0000313" key="1">
    <source>
        <dbReference type="EMBL" id="KAF2758637.1"/>
    </source>
</evidence>
<name>A0A6A6WAM2_9PEZI</name>
<accession>A0A6A6WAM2</accession>
<dbReference type="AlphaFoldDB" id="A0A6A6WAM2"/>
<dbReference type="RefSeq" id="XP_033601088.1">
    <property type="nucleotide sequence ID" value="XM_033741055.1"/>
</dbReference>
<sequence>MHHIQLSHPPCPAPNSGVASEESHSCVSGFVQILVTQRCSCIALPGEDGPILQSIPALGRSVMLHHENEIRCWVRAGVASCKFVGLGMLFRCWGTGAFAFRSHALLYCLRGFTDCAPCCRQASSIIRVGTLCMRRPSTPTTTTTTTTNMLHTHSPKQREHTVTHLATARCLQ</sequence>
<proteinExistence type="predicted"/>
<keyword evidence="2" id="KW-1185">Reference proteome</keyword>
<evidence type="ECO:0000313" key="2">
    <source>
        <dbReference type="Proteomes" id="UP000799437"/>
    </source>
</evidence>
<dbReference type="GeneID" id="54482109"/>
<protein>
    <submittedName>
        <fullName evidence="1">Uncharacterized protein</fullName>
    </submittedName>
</protein>